<evidence type="ECO:0000313" key="1">
    <source>
        <dbReference type="EMBL" id="ALS98466.1"/>
    </source>
</evidence>
<dbReference type="STRING" id="1526571.AT746_09475"/>
<dbReference type="OrthoDB" id="6238772at2"/>
<dbReference type="AlphaFoldDB" id="A0A0U3AKH2"/>
<organism evidence="1 2">
    <name type="scientific">Lacimicrobium alkaliphilum</name>
    <dbReference type="NCBI Taxonomy" id="1526571"/>
    <lineage>
        <taxon>Bacteria</taxon>
        <taxon>Pseudomonadati</taxon>
        <taxon>Pseudomonadota</taxon>
        <taxon>Gammaproteobacteria</taxon>
        <taxon>Alteromonadales</taxon>
        <taxon>Alteromonadaceae</taxon>
        <taxon>Lacimicrobium</taxon>
    </lineage>
</organism>
<gene>
    <name evidence="1" type="ORF">AT746_09475</name>
</gene>
<accession>A0A0U3AKH2</accession>
<reference evidence="1 2" key="1">
    <citation type="submission" date="2015-12" db="EMBL/GenBank/DDBJ databases">
        <title>Complete genome of Lacimicrobium alkaliphilum KCTC 32984.</title>
        <authorList>
            <person name="Kim S.-G."/>
            <person name="Lee Y.-J."/>
        </authorList>
    </citation>
    <scope>NUCLEOTIDE SEQUENCE [LARGE SCALE GENOMIC DNA]</scope>
    <source>
        <strain evidence="1 2">YelD216</strain>
    </source>
</reference>
<evidence type="ECO:0000313" key="2">
    <source>
        <dbReference type="Proteomes" id="UP000068447"/>
    </source>
</evidence>
<sequence length="98" mass="11960">MKQMVDIHVVLATPADMEFWEEQAEEASDRLNEFLHYLYASVEEDIETHQLELMLQHIWENWYEDQYLLDIEEHELHDWVDQLVATWDDEHPEAHTDH</sequence>
<dbReference type="Proteomes" id="UP000068447">
    <property type="component" value="Chromosome"/>
</dbReference>
<protein>
    <submittedName>
        <fullName evidence="1">Uncharacterized protein</fullName>
    </submittedName>
</protein>
<keyword evidence="2" id="KW-1185">Reference proteome</keyword>
<dbReference type="KEGG" id="lal:AT746_09475"/>
<name>A0A0U3AKH2_9ALTE</name>
<dbReference type="EMBL" id="CP013650">
    <property type="protein sequence ID" value="ALS98466.1"/>
    <property type="molecule type" value="Genomic_DNA"/>
</dbReference>
<proteinExistence type="predicted"/>